<evidence type="ECO:0000256" key="14">
    <source>
        <dbReference type="ARBA" id="ARBA00025228"/>
    </source>
</evidence>
<evidence type="ECO:0000256" key="19">
    <source>
        <dbReference type="HAMAP-Rule" id="MF_00719"/>
    </source>
</evidence>
<evidence type="ECO:0000256" key="1">
    <source>
        <dbReference type="ARBA" id="ARBA00001946"/>
    </source>
</evidence>
<dbReference type="RefSeq" id="WP_010406238.1">
    <property type="nucleotide sequence ID" value="NZ_JAWXXV010000001.1"/>
</dbReference>
<evidence type="ECO:0000256" key="3">
    <source>
        <dbReference type="ARBA" id="ARBA00004663"/>
    </source>
</evidence>
<evidence type="ECO:0000313" key="21">
    <source>
        <dbReference type="Proteomes" id="UP001279660"/>
    </source>
</evidence>
<evidence type="ECO:0000256" key="4">
    <source>
        <dbReference type="ARBA" id="ARBA00010561"/>
    </source>
</evidence>
<evidence type="ECO:0000256" key="12">
    <source>
        <dbReference type="ARBA" id="ARBA00022989"/>
    </source>
</evidence>
<name>A0ABU4PL93_9SPHN</name>
<keyword evidence="7 19" id="KW-1003">Cell membrane</keyword>
<evidence type="ECO:0000256" key="5">
    <source>
        <dbReference type="ARBA" id="ARBA00013200"/>
    </source>
</evidence>
<dbReference type="Pfam" id="PF02654">
    <property type="entry name" value="CobS"/>
    <property type="match status" value="1"/>
</dbReference>
<dbReference type="NCBIfam" id="TIGR00317">
    <property type="entry name" value="cobS"/>
    <property type="match status" value="1"/>
</dbReference>
<evidence type="ECO:0000256" key="8">
    <source>
        <dbReference type="ARBA" id="ARBA00022573"/>
    </source>
</evidence>
<evidence type="ECO:0000256" key="10">
    <source>
        <dbReference type="ARBA" id="ARBA00022692"/>
    </source>
</evidence>
<keyword evidence="21" id="KW-1185">Reference proteome</keyword>
<evidence type="ECO:0000256" key="2">
    <source>
        <dbReference type="ARBA" id="ARBA00004651"/>
    </source>
</evidence>
<evidence type="ECO:0000256" key="7">
    <source>
        <dbReference type="ARBA" id="ARBA00022475"/>
    </source>
</evidence>
<keyword evidence="9 19" id="KW-0808">Transferase</keyword>
<evidence type="ECO:0000256" key="17">
    <source>
        <dbReference type="ARBA" id="ARBA00048623"/>
    </source>
</evidence>
<comment type="pathway">
    <text evidence="3 19">Cofactor biosynthesis; adenosylcobalamin biosynthesis; adenosylcobalamin from cob(II)yrinate a,c-diamide: step 7/7.</text>
</comment>
<dbReference type="EC" id="2.7.8.26" evidence="5 19"/>
<organism evidence="20 21">
    <name type="scientific">Sphingomonas echinoides</name>
    <dbReference type="NCBI Taxonomy" id="59803"/>
    <lineage>
        <taxon>Bacteria</taxon>
        <taxon>Pseudomonadati</taxon>
        <taxon>Pseudomonadota</taxon>
        <taxon>Alphaproteobacteria</taxon>
        <taxon>Sphingomonadales</taxon>
        <taxon>Sphingomonadaceae</taxon>
        <taxon>Sphingomonas</taxon>
    </lineage>
</organism>
<evidence type="ECO:0000256" key="13">
    <source>
        <dbReference type="ARBA" id="ARBA00023136"/>
    </source>
</evidence>
<sequence>MKSVLLAIQFLTRLPTPQVQATERDFARSMRWFPAVGLIIGALVAGGAWLGAQLDGWVAALAAVAVWVGVTGALHLDGLADLADGYGAAHKDRARLLAVMADPHVGSFGVVAIVLQLLAKLVLVHALIAAGDVFPALILLPFAARIGPLVWTLWLPPLHAGLGARFVEHVRVSHIVGWSVALAAGAIVVPAILLAVPLIALWGVWLRRTLGGVSGDCHGAGIELVETGLLLAVLALRHL</sequence>
<feature type="transmembrane region" description="Helical" evidence="19">
    <location>
        <begin position="57"/>
        <end position="76"/>
    </location>
</feature>
<feature type="transmembrane region" description="Helical" evidence="19">
    <location>
        <begin position="31"/>
        <end position="50"/>
    </location>
</feature>
<evidence type="ECO:0000256" key="18">
    <source>
        <dbReference type="ARBA" id="ARBA00049504"/>
    </source>
</evidence>
<keyword evidence="12 19" id="KW-1133">Transmembrane helix</keyword>
<keyword evidence="10 19" id="KW-0812">Transmembrane</keyword>
<dbReference type="HAMAP" id="MF_00719">
    <property type="entry name" value="CobS"/>
    <property type="match status" value="1"/>
</dbReference>
<accession>A0ABU4PL93</accession>
<protein>
    <recommendedName>
        <fullName evidence="6 19">Adenosylcobinamide-GDP ribazoletransferase</fullName>
        <ecNumber evidence="5 19">2.7.8.26</ecNumber>
    </recommendedName>
    <alternativeName>
        <fullName evidence="16 19">Cobalamin synthase</fullName>
    </alternativeName>
    <alternativeName>
        <fullName evidence="15 19">Cobalamin-5'-phosphate synthase</fullName>
    </alternativeName>
</protein>
<keyword evidence="8 19" id="KW-0169">Cobalamin biosynthesis</keyword>
<evidence type="ECO:0000256" key="16">
    <source>
        <dbReference type="ARBA" id="ARBA00032853"/>
    </source>
</evidence>
<comment type="caution">
    <text evidence="20">The sequence shown here is derived from an EMBL/GenBank/DDBJ whole genome shotgun (WGS) entry which is preliminary data.</text>
</comment>
<dbReference type="GO" id="GO:0051073">
    <property type="term" value="F:adenosylcobinamide-GDP ribazoletransferase activity"/>
    <property type="evidence" value="ECO:0007669"/>
    <property type="project" value="UniProtKB-EC"/>
</dbReference>
<evidence type="ECO:0000256" key="11">
    <source>
        <dbReference type="ARBA" id="ARBA00022842"/>
    </source>
</evidence>
<feature type="transmembrane region" description="Helical" evidence="19">
    <location>
        <begin position="136"/>
        <end position="155"/>
    </location>
</feature>
<comment type="similarity">
    <text evidence="4 19">Belongs to the CobS family.</text>
</comment>
<evidence type="ECO:0000256" key="6">
    <source>
        <dbReference type="ARBA" id="ARBA00015850"/>
    </source>
</evidence>
<evidence type="ECO:0000256" key="9">
    <source>
        <dbReference type="ARBA" id="ARBA00022679"/>
    </source>
</evidence>
<feature type="transmembrane region" description="Helical" evidence="19">
    <location>
        <begin position="105"/>
        <end position="129"/>
    </location>
</feature>
<dbReference type="Proteomes" id="UP001279660">
    <property type="component" value="Unassembled WGS sequence"/>
</dbReference>
<comment type="catalytic activity">
    <reaction evidence="18 19">
        <text>alpha-ribazole 5'-phosphate + adenosylcob(III)inamide-GDP = adenosylcob(III)alamin 5'-phosphate + GMP + H(+)</text>
        <dbReference type="Rhea" id="RHEA:23560"/>
        <dbReference type="ChEBI" id="CHEBI:15378"/>
        <dbReference type="ChEBI" id="CHEBI:57918"/>
        <dbReference type="ChEBI" id="CHEBI:58115"/>
        <dbReference type="ChEBI" id="CHEBI:60487"/>
        <dbReference type="ChEBI" id="CHEBI:60493"/>
        <dbReference type="EC" id="2.7.8.26"/>
    </reaction>
</comment>
<comment type="cofactor">
    <cofactor evidence="1 19">
        <name>Mg(2+)</name>
        <dbReference type="ChEBI" id="CHEBI:18420"/>
    </cofactor>
</comment>
<comment type="catalytic activity">
    <reaction evidence="17 19">
        <text>alpha-ribazole + adenosylcob(III)inamide-GDP = adenosylcob(III)alamin + GMP + H(+)</text>
        <dbReference type="Rhea" id="RHEA:16049"/>
        <dbReference type="ChEBI" id="CHEBI:10329"/>
        <dbReference type="ChEBI" id="CHEBI:15378"/>
        <dbReference type="ChEBI" id="CHEBI:18408"/>
        <dbReference type="ChEBI" id="CHEBI:58115"/>
        <dbReference type="ChEBI" id="CHEBI:60487"/>
        <dbReference type="EC" id="2.7.8.26"/>
    </reaction>
</comment>
<feature type="transmembrane region" description="Helical" evidence="19">
    <location>
        <begin position="175"/>
        <end position="205"/>
    </location>
</feature>
<gene>
    <name evidence="19 20" type="primary">cobS</name>
    <name evidence="20" type="ORF">SIL82_00350</name>
</gene>
<keyword evidence="11 19" id="KW-0460">Magnesium</keyword>
<evidence type="ECO:0000313" key="20">
    <source>
        <dbReference type="EMBL" id="MDX5982695.1"/>
    </source>
</evidence>
<dbReference type="EMBL" id="JAWXXV010000001">
    <property type="protein sequence ID" value="MDX5982695.1"/>
    <property type="molecule type" value="Genomic_DNA"/>
</dbReference>
<keyword evidence="13 19" id="KW-0472">Membrane</keyword>
<reference evidence="20 21" key="1">
    <citation type="submission" date="2023-11" db="EMBL/GenBank/DDBJ databases">
        <title>MicrobeMod: A computational toolkit for identifying prokaryotic methylation and restriction-modification with nanopore sequencing.</title>
        <authorList>
            <person name="Crits-Christoph A."/>
            <person name="Kang S.C."/>
            <person name="Lee H."/>
            <person name="Ostrov N."/>
        </authorList>
    </citation>
    <scope>NUCLEOTIDE SEQUENCE [LARGE SCALE GENOMIC DNA]</scope>
    <source>
        <strain evidence="20 21">ATCC 14820</strain>
    </source>
</reference>
<dbReference type="PANTHER" id="PTHR34148">
    <property type="entry name" value="ADENOSYLCOBINAMIDE-GDP RIBAZOLETRANSFERASE"/>
    <property type="match status" value="1"/>
</dbReference>
<proteinExistence type="inferred from homology"/>
<comment type="subcellular location">
    <subcellularLocation>
        <location evidence="2 19">Cell membrane</location>
        <topology evidence="2 19">Multi-pass membrane protein</topology>
    </subcellularLocation>
</comment>
<evidence type="ECO:0000256" key="15">
    <source>
        <dbReference type="ARBA" id="ARBA00032605"/>
    </source>
</evidence>
<dbReference type="PANTHER" id="PTHR34148:SF1">
    <property type="entry name" value="ADENOSYLCOBINAMIDE-GDP RIBAZOLETRANSFERASE"/>
    <property type="match status" value="1"/>
</dbReference>
<comment type="function">
    <text evidence="14 19">Joins adenosylcobinamide-GDP and alpha-ribazole to generate adenosylcobalamin (Ado-cobalamin). Also synthesizes adenosylcobalamin 5'-phosphate from adenosylcobinamide-GDP and alpha-ribazole 5'-phosphate.</text>
</comment>
<dbReference type="InterPro" id="IPR003805">
    <property type="entry name" value="CobS"/>
</dbReference>